<dbReference type="Pfam" id="PF01323">
    <property type="entry name" value="DSBA"/>
    <property type="match status" value="1"/>
</dbReference>
<dbReference type="SUPFAM" id="SSF52833">
    <property type="entry name" value="Thioredoxin-like"/>
    <property type="match status" value="1"/>
</dbReference>
<evidence type="ECO:0000259" key="1">
    <source>
        <dbReference type="Pfam" id="PF01323"/>
    </source>
</evidence>
<protein>
    <recommendedName>
        <fullName evidence="1">DSBA-like thioredoxin domain-containing protein</fullName>
    </recommendedName>
</protein>
<dbReference type="EMBL" id="CADCVP010000060">
    <property type="protein sequence ID" value="CAA9476183.1"/>
    <property type="molecule type" value="Genomic_DNA"/>
</dbReference>
<gene>
    <name evidence="2" type="ORF">AVDCRST_MAG69-444</name>
</gene>
<dbReference type="Gene3D" id="3.40.30.10">
    <property type="entry name" value="Glutaredoxin"/>
    <property type="match status" value="1"/>
</dbReference>
<dbReference type="InterPro" id="IPR036249">
    <property type="entry name" value="Thioredoxin-like_sf"/>
</dbReference>
<reference evidence="2" key="1">
    <citation type="submission" date="2020-02" db="EMBL/GenBank/DDBJ databases">
        <authorList>
            <person name="Meier V. D."/>
        </authorList>
    </citation>
    <scope>NUCLEOTIDE SEQUENCE</scope>
    <source>
        <strain evidence="2">AVDCRST_MAG69</strain>
    </source>
</reference>
<sequence>MSEQASIRVDCFSDPGCPWGYSANPALAALRWRYGSQLDWRFIAIGLTESGRQYEERGYTPTAMAHGHRRFRRYGMPFSVTPRSRMLGTGRACRAIVATREIAPDREWAAYRALQFAWFNTTLTLDEDEGIARALAAVDDLDVHMVMAHIDSDSVHNDYEADRAEARRAAGSPTEFQGKAASTDGRVRYTAPSLVFSRGEQRLEAGGFQPVEAYDVIIANLDPTLTRRPPAEDVADVLEAFPDGLTTQEIAELMRSGNDPVDRDAAEAALIDLSASGRVRRTAIGDDALWRHRAEALVLAA</sequence>
<accession>A0A6J4RPP4</accession>
<dbReference type="InterPro" id="IPR001853">
    <property type="entry name" value="DSBA-like_thioredoxin_dom"/>
</dbReference>
<name>A0A6J4RPP4_9ACTN</name>
<dbReference type="AlphaFoldDB" id="A0A6J4RPP4"/>
<evidence type="ECO:0000313" key="2">
    <source>
        <dbReference type="EMBL" id="CAA9476183.1"/>
    </source>
</evidence>
<organism evidence="2">
    <name type="scientific">uncultured Solirubrobacteraceae bacterium</name>
    <dbReference type="NCBI Taxonomy" id="1162706"/>
    <lineage>
        <taxon>Bacteria</taxon>
        <taxon>Bacillati</taxon>
        <taxon>Actinomycetota</taxon>
        <taxon>Thermoleophilia</taxon>
        <taxon>Solirubrobacterales</taxon>
        <taxon>Solirubrobacteraceae</taxon>
        <taxon>environmental samples</taxon>
    </lineage>
</organism>
<feature type="domain" description="DSBA-like thioredoxin" evidence="1">
    <location>
        <begin position="9"/>
        <end position="176"/>
    </location>
</feature>
<dbReference type="GO" id="GO:0016491">
    <property type="term" value="F:oxidoreductase activity"/>
    <property type="evidence" value="ECO:0007669"/>
    <property type="project" value="InterPro"/>
</dbReference>
<proteinExistence type="predicted"/>